<dbReference type="InterPro" id="IPR036390">
    <property type="entry name" value="WH_DNA-bd_sf"/>
</dbReference>
<dbReference type="InterPro" id="IPR014892">
    <property type="entry name" value="RPA_C"/>
</dbReference>
<dbReference type="SUPFAM" id="SSF46785">
    <property type="entry name" value="Winged helix' DNA-binding domain"/>
    <property type="match status" value="1"/>
</dbReference>
<dbReference type="GO" id="GO:0006260">
    <property type="term" value="P:DNA replication"/>
    <property type="evidence" value="ECO:0007669"/>
    <property type="project" value="UniProtKB-KW"/>
</dbReference>
<dbReference type="GO" id="GO:0000781">
    <property type="term" value="C:chromosome, telomeric region"/>
    <property type="evidence" value="ECO:0007669"/>
    <property type="project" value="TreeGrafter"/>
</dbReference>
<name>A0A0X3PZW3_SCHSO</name>
<dbReference type="SUPFAM" id="SSF50249">
    <property type="entry name" value="Nucleic acid-binding proteins"/>
    <property type="match status" value="1"/>
</dbReference>
<dbReference type="AlphaFoldDB" id="A0A0X3PZW3"/>
<dbReference type="PIRSF" id="PIRSF036949">
    <property type="entry name" value="RPA32"/>
    <property type="match status" value="1"/>
</dbReference>
<dbReference type="GO" id="GO:0005662">
    <property type="term" value="C:DNA replication factor A complex"/>
    <property type="evidence" value="ECO:0007669"/>
    <property type="project" value="TreeGrafter"/>
</dbReference>
<evidence type="ECO:0000256" key="4">
    <source>
        <dbReference type="ARBA" id="ARBA00023125"/>
    </source>
</evidence>
<dbReference type="CDD" id="cd04478">
    <property type="entry name" value="RPA2_DBD_D"/>
    <property type="match status" value="1"/>
</dbReference>
<dbReference type="GO" id="GO:0006289">
    <property type="term" value="P:nucleotide-excision repair"/>
    <property type="evidence" value="ECO:0007669"/>
    <property type="project" value="TreeGrafter"/>
</dbReference>
<dbReference type="Gene3D" id="1.10.10.10">
    <property type="entry name" value="Winged helix-like DNA-binding domain superfamily/Winged helix DNA-binding domain"/>
    <property type="match status" value="1"/>
</dbReference>
<evidence type="ECO:0000256" key="5">
    <source>
        <dbReference type="ARBA" id="ARBA00023242"/>
    </source>
</evidence>
<keyword evidence="5" id="KW-0539">Nucleus</keyword>
<organism evidence="7">
    <name type="scientific">Schistocephalus solidus</name>
    <name type="common">Tapeworm</name>
    <dbReference type="NCBI Taxonomy" id="70667"/>
    <lineage>
        <taxon>Eukaryota</taxon>
        <taxon>Metazoa</taxon>
        <taxon>Spiralia</taxon>
        <taxon>Lophotrochozoa</taxon>
        <taxon>Platyhelminthes</taxon>
        <taxon>Cestoda</taxon>
        <taxon>Eucestoda</taxon>
        <taxon>Diphyllobothriidea</taxon>
        <taxon>Diphyllobothriidae</taxon>
        <taxon>Schistocephalus</taxon>
    </lineage>
</organism>
<evidence type="ECO:0000256" key="1">
    <source>
        <dbReference type="ARBA" id="ARBA00004123"/>
    </source>
</evidence>
<dbReference type="GO" id="GO:0000724">
    <property type="term" value="P:double-strand break repair via homologous recombination"/>
    <property type="evidence" value="ECO:0007669"/>
    <property type="project" value="TreeGrafter"/>
</dbReference>
<dbReference type="InterPro" id="IPR040260">
    <property type="entry name" value="RFA2-like"/>
</dbReference>
<dbReference type="EMBL" id="GEEE01006157">
    <property type="protein sequence ID" value="JAP57068.1"/>
    <property type="molecule type" value="Transcribed_RNA"/>
</dbReference>
<comment type="similarity">
    <text evidence="2">Belongs to the replication factor A protein 2 family.</text>
</comment>
<dbReference type="GO" id="GO:0035861">
    <property type="term" value="C:site of double-strand break"/>
    <property type="evidence" value="ECO:0007669"/>
    <property type="project" value="TreeGrafter"/>
</dbReference>
<dbReference type="InterPro" id="IPR012340">
    <property type="entry name" value="NA-bd_OB-fold"/>
</dbReference>
<sequence>MWSSVDFSGYGGATDVGGGFLSGTTATSSKKNVGQNCIMPCTCAEIATATQDGDKYLSVTGVEFSLVSLVGIIRSVNQSATRIDYEIDDYTGPYIQIKLFLDDEDSIPEAVKVKSLDCLSYVRVNGYVRSFQGVRNIVALKVVPVVEMNEITCHILETIYARMLQVKTKTSRTDSMMHSTGGVSIPATAGGLTVLQNQVLVSVRNYSDERGVSVAQICEKLRGVPEQQIREDLDFLSAEGHVYSTIDDDHFRATEA</sequence>
<accession>A0A0X3PZW3</accession>
<dbReference type="InterPro" id="IPR036388">
    <property type="entry name" value="WH-like_DNA-bd_sf"/>
</dbReference>
<comment type="subcellular location">
    <subcellularLocation>
        <location evidence="1">Nucleus</location>
    </subcellularLocation>
</comment>
<dbReference type="GO" id="GO:0003697">
    <property type="term" value="F:single-stranded DNA binding"/>
    <property type="evidence" value="ECO:0007669"/>
    <property type="project" value="TreeGrafter"/>
</dbReference>
<dbReference type="FunFam" id="1.10.10.10:FF:000168">
    <property type="entry name" value="Replication protein A 32 kDa subunit"/>
    <property type="match status" value="1"/>
</dbReference>
<dbReference type="PANTHER" id="PTHR13989:SF16">
    <property type="entry name" value="REPLICATION PROTEIN A2"/>
    <property type="match status" value="1"/>
</dbReference>
<dbReference type="PANTHER" id="PTHR13989">
    <property type="entry name" value="REPLICATION PROTEIN A-RELATED"/>
    <property type="match status" value="1"/>
</dbReference>
<keyword evidence="3" id="KW-0235">DNA replication</keyword>
<evidence type="ECO:0000259" key="6">
    <source>
        <dbReference type="Pfam" id="PF08784"/>
    </source>
</evidence>
<keyword evidence="4" id="KW-0238">DNA-binding</keyword>
<evidence type="ECO:0000256" key="2">
    <source>
        <dbReference type="ARBA" id="ARBA00007815"/>
    </source>
</evidence>
<dbReference type="Pfam" id="PF08784">
    <property type="entry name" value="RPA_C"/>
    <property type="match status" value="1"/>
</dbReference>
<dbReference type="Gene3D" id="2.40.50.140">
    <property type="entry name" value="Nucleic acid-binding proteins"/>
    <property type="match status" value="1"/>
</dbReference>
<reference evidence="7" key="1">
    <citation type="submission" date="2016-01" db="EMBL/GenBank/DDBJ databases">
        <title>Reference transcriptome for the parasite Schistocephalus solidus: insights into the molecular evolution of parasitism.</title>
        <authorList>
            <person name="Hebert F.O."/>
            <person name="Grambauer S."/>
            <person name="Barber I."/>
            <person name="Landry C.R."/>
            <person name="Aubin-Horth N."/>
        </authorList>
    </citation>
    <scope>NUCLEOTIDE SEQUENCE</scope>
</reference>
<feature type="domain" description="Replication protein A C-terminal" evidence="6">
    <location>
        <begin position="165"/>
        <end position="249"/>
    </location>
</feature>
<proteinExistence type="inferred from homology"/>
<evidence type="ECO:0000256" key="3">
    <source>
        <dbReference type="ARBA" id="ARBA00022705"/>
    </source>
</evidence>
<gene>
    <name evidence="7" type="primary">RFA2</name>
    <name evidence="7" type="ORF">TR143627</name>
</gene>
<protein>
    <submittedName>
        <fullName evidence="7">Replication protein A subunit</fullName>
    </submittedName>
</protein>
<evidence type="ECO:0000313" key="7">
    <source>
        <dbReference type="EMBL" id="JAP57068.1"/>
    </source>
</evidence>
<dbReference type="InterPro" id="IPR014646">
    <property type="entry name" value="Rfa2/RPA32"/>
</dbReference>